<dbReference type="SUPFAM" id="SSF53850">
    <property type="entry name" value="Periplasmic binding protein-like II"/>
    <property type="match status" value="1"/>
</dbReference>
<dbReference type="InterPro" id="IPR050490">
    <property type="entry name" value="Bact_solute-bd_prot1"/>
</dbReference>
<protein>
    <submittedName>
        <fullName evidence="3">ABC-type glycerol-3-phosphate transport system substrate-binding protein</fullName>
    </submittedName>
</protein>
<feature type="compositionally biased region" description="Polar residues" evidence="1">
    <location>
        <begin position="31"/>
        <end position="41"/>
    </location>
</feature>
<dbReference type="EMBL" id="QRDZ01000022">
    <property type="protein sequence ID" value="RED64504.1"/>
    <property type="molecule type" value="Genomic_DNA"/>
</dbReference>
<dbReference type="PROSITE" id="PS51257">
    <property type="entry name" value="PROKAR_LIPOPROTEIN"/>
    <property type="match status" value="1"/>
</dbReference>
<feature type="region of interest" description="Disordered" evidence="1">
    <location>
        <begin position="31"/>
        <end position="67"/>
    </location>
</feature>
<dbReference type="Gene3D" id="3.40.190.10">
    <property type="entry name" value="Periplasmic binding protein-like II"/>
    <property type="match status" value="2"/>
</dbReference>
<reference evidence="3 4" key="1">
    <citation type="submission" date="2018-07" db="EMBL/GenBank/DDBJ databases">
        <title>Genomic Encyclopedia of Type Strains, Phase III (KMG-III): the genomes of soil and plant-associated and newly described type strains.</title>
        <authorList>
            <person name="Whitman W."/>
        </authorList>
    </citation>
    <scope>NUCLEOTIDE SEQUENCE [LARGE SCALE GENOMIC DNA]</scope>
    <source>
        <strain evidence="3 4">CECT 7287</strain>
    </source>
</reference>
<keyword evidence="2" id="KW-0732">Signal</keyword>
<accession>A0A3D9IRV4</accession>
<evidence type="ECO:0000313" key="4">
    <source>
        <dbReference type="Proteomes" id="UP000256977"/>
    </source>
</evidence>
<dbReference type="PANTHER" id="PTHR43649">
    <property type="entry name" value="ARABINOSE-BINDING PROTEIN-RELATED"/>
    <property type="match status" value="1"/>
</dbReference>
<evidence type="ECO:0000256" key="1">
    <source>
        <dbReference type="SAM" id="MobiDB-lite"/>
    </source>
</evidence>
<evidence type="ECO:0000313" key="3">
    <source>
        <dbReference type="EMBL" id="RED64504.1"/>
    </source>
</evidence>
<dbReference type="OrthoDB" id="3235892at2"/>
<evidence type="ECO:0000256" key="2">
    <source>
        <dbReference type="SAM" id="SignalP"/>
    </source>
</evidence>
<keyword evidence="4" id="KW-1185">Reference proteome</keyword>
<gene>
    <name evidence="3" type="ORF">DFP98_12256</name>
</gene>
<dbReference type="PANTHER" id="PTHR43649:SF12">
    <property type="entry name" value="DIACETYLCHITOBIOSE BINDING PROTEIN DASA"/>
    <property type="match status" value="1"/>
</dbReference>
<sequence>MSFAKISVRKGLSMLLTLMLLASALAACSSGGNNDKSGEAQTPSSTSSGSSESPSADSSPPTKEPVTLTMFGAGAADIPGIQSDPVAKEIERRTGVTLDTMAADENKLKLMLADGDLPDILMVDHKYIKQMIEGNQIINIDDYLKTSGQDIEKGMPETLEYFRQNMSEGQNKLYFLPIHTGTYSDVGAAAPQYEYSVGFWTRWDMYQELGAPEIKSTDDFLNLLAEMQKLYPKTEDGKKVYGVSAYNGGLWPFIIQNAFADGYFNGPGTYVQDAQGNAYELLTDESSTFWNSMRYFFKANQMGLLDPEAFTQQMDQYSAKLDNLQLLSSIANWWTGGGNKKLADAGKPEAGYGMIPITGTQIYKGGFSPTGWSGKYLAISKNSKHPERAVELLNFMFSPEGSRLAASGVEGEHWKMVDGKPEMTDETINLSKTMEKFGDTTGIGKYGNLQGLDDFVVNPADGELISLFYTPKVFQTKLTPLDKAYSEHYGATYPGEALEKLVQEGKISWGAFDTTVQTGLASAPDDIKRIDAKVEELVKTTMPKIILSKDEAEFNKVKEEFLDSLNKIGYDQSKQFWAQNWKDSLAKTAVLKR</sequence>
<dbReference type="Proteomes" id="UP000256977">
    <property type="component" value="Unassembled WGS sequence"/>
</dbReference>
<dbReference type="RefSeq" id="WP_116063235.1">
    <property type="nucleotide sequence ID" value="NZ_QRDZ01000022.1"/>
</dbReference>
<feature type="signal peptide" evidence="2">
    <location>
        <begin position="1"/>
        <end position="26"/>
    </location>
</feature>
<name>A0A3D9IRV4_9BACL</name>
<dbReference type="InterPro" id="IPR006059">
    <property type="entry name" value="SBP"/>
</dbReference>
<proteinExistence type="predicted"/>
<comment type="caution">
    <text evidence="3">The sequence shown here is derived from an EMBL/GenBank/DDBJ whole genome shotgun (WGS) entry which is preliminary data.</text>
</comment>
<feature type="chain" id="PRO_5017570028" evidence="2">
    <location>
        <begin position="27"/>
        <end position="593"/>
    </location>
</feature>
<dbReference type="Pfam" id="PF01547">
    <property type="entry name" value="SBP_bac_1"/>
    <property type="match status" value="1"/>
</dbReference>
<feature type="compositionally biased region" description="Low complexity" evidence="1">
    <location>
        <begin position="42"/>
        <end position="61"/>
    </location>
</feature>
<dbReference type="AlphaFoldDB" id="A0A3D9IRV4"/>
<organism evidence="3 4">
    <name type="scientific">Cohnella phaseoli</name>
    <dbReference type="NCBI Taxonomy" id="456490"/>
    <lineage>
        <taxon>Bacteria</taxon>
        <taxon>Bacillati</taxon>
        <taxon>Bacillota</taxon>
        <taxon>Bacilli</taxon>
        <taxon>Bacillales</taxon>
        <taxon>Paenibacillaceae</taxon>
        <taxon>Cohnella</taxon>
    </lineage>
</organism>